<feature type="domain" description="Rhodopsin" evidence="8">
    <location>
        <begin position="52"/>
        <end position="235"/>
    </location>
</feature>
<evidence type="ECO:0000256" key="4">
    <source>
        <dbReference type="ARBA" id="ARBA00023136"/>
    </source>
</evidence>
<dbReference type="InterPro" id="IPR052337">
    <property type="entry name" value="SAT4-like"/>
</dbReference>
<feature type="transmembrane region" description="Helical" evidence="7">
    <location>
        <begin position="210"/>
        <end position="228"/>
    </location>
</feature>
<feature type="transmembrane region" description="Helical" evidence="7">
    <location>
        <begin position="65"/>
        <end position="85"/>
    </location>
</feature>
<dbReference type="InterPro" id="IPR049326">
    <property type="entry name" value="Rhodopsin_dom_fungi"/>
</dbReference>
<dbReference type="PANTHER" id="PTHR33048">
    <property type="entry name" value="PTH11-LIKE INTEGRAL MEMBRANE PROTEIN (AFU_ORTHOLOGUE AFUA_5G11245)"/>
    <property type="match status" value="1"/>
</dbReference>
<feature type="transmembrane region" description="Helical" evidence="7">
    <location>
        <begin position="248"/>
        <end position="268"/>
    </location>
</feature>
<dbReference type="Pfam" id="PF20684">
    <property type="entry name" value="Fung_rhodopsin"/>
    <property type="match status" value="1"/>
</dbReference>
<feature type="transmembrane region" description="Helical" evidence="7">
    <location>
        <begin position="175"/>
        <end position="198"/>
    </location>
</feature>
<sequence>MSRTKRGCKLGVSMINAVFLSSGMPPPFWYLPHGTGDFLVDLRDSESRLELAYRIWLGRFWVEDAWAGVAFLCGVAAFTSCWTYTEAVGEGGIISFWVYSFTFPSVVWAVRQSILFSIVRIVYATQHLRRLMFCLAGLFLGLWAGLVAQKAWHYGYNTSWYHTTGKVHILMTQPMIVFELITDCLSDAILIILPLRLLWSLRLPKRQKRMILAIFSSSIIVTIISIFRGVCQISKYITVLALTTDFEVALSLLVCNLLVVVTLLYRIISSAGADDSISIDDDDYTTRITTGGVFTTVDLDNAESGSDEQRSSRIQSALQGEKTVNTV</sequence>
<dbReference type="Proteomes" id="UP001195769">
    <property type="component" value="Unassembled WGS sequence"/>
</dbReference>
<name>A0AAD4E972_9AGAM</name>
<dbReference type="PANTHER" id="PTHR33048:SF47">
    <property type="entry name" value="INTEGRAL MEMBRANE PROTEIN-RELATED"/>
    <property type="match status" value="1"/>
</dbReference>
<keyword evidence="10" id="KW-1185">Reference proteome</keyword>
<evidence type="ECO:0000259" key="8">
    <source>
        <dbReference type="Pfam" id="PF20684"/>
    </source>
</evidence>
<accession>A0AAD4E972</accession>
<dbReference type="EMBL" id="JABBWK010000025">
    <property type="protein sequence ID" value="KAG1900724.1"/>
    <property type="molecule type" value="Genomic_DNA"/>
</dbReference>
<dbReference type="GO" id="GO:0016020">
    <property type="term" value="C:membrane"/>
    <property type="evidence" value="ECO:0007669"/>
    <property type="project" value="UniProtKB-SubCell"/>
</dbReference>
<reference evidence="9" key="1">
    <citation type="journal article" date="2020" name="New Phytol.">
        <title>Comparative genomics reveals dynamic genome evolution in host specialist ectomycorrhizal fungi.</title>
        <authorList>
            <person name="Lofgren L.A."/>
            <person name="Nguyen N.H."/>
            <person name="Vilgalys R."/>
            <person name="Ruytinx J."/>
            <person name="Liao H.L."/>
            <person name="Branco S."/>
            <person name="Kuo A."/>
            <person name="LaButti K."/>
            <person name="Lipzen A."/>
            <person name="Andreopoulos W."/>
            <person name="Pangilinan J."/>
            <person name="Riley R."/>
            <person name="Hundley H."/>
            <person name="Na H."/>
            <person name="Barry K."/>
            <person name="Grigoriev I.V."/>
            <person name="Stajich J.E."/>
            <person name="Kennedy P.G."/>
        </authorList>
    </citation>
    <scope>NUCLEOTIDE SEQUENCE</scope>
    <source>
        <strain evidence="9">FC203</strain>
    </source>
</reference>
<dbReference type="RefSeq" id="XP_041226300.1">
    <property type="nucleotide sequence ID" value="XM_041370302.1"/>
</dbReference>
<keyword evidence="2 7" id="KW-0812">Transmembrane</keyword>
<proteinExistence type="inferred from homology"/>
<evidence type="ECO:0000313" key="9">
    <source>
        <dbReference type="EMBL" id="KAG1900724.1"/>
    </source>
</evidence>
<comment type="subcellular location">
    <subcellularLocation>
        <location evidence="1">Membrane</location>
        <topology evidence="1">Multi-pass membrane protein</topology>
    </subcellularLocation>
</comment>
<evidence type="ECO:0000256" key="2">
    <source>
        <dbReference type="ARBA" id="ARBA00022692"/>
    </source>
</evidence>
<keyword evidence="3 7" id="KW-1133">Transmembrane helix</keyword>
<feature type="transmembrane region" description="Helical" evidence="7">
    <location>
        <begin position="131"/>
        <end position="155"/>
    </location>
</feature>
<evidence type="ECO:0000256" key="1">
    <source>
        <dbReference type="ARBA" id="ARBA00004141"/>
    </source>
</evidence>
<dbReference type="GeneID" id="64664600"/>
<dbReference type="AlphaFoldDB" id="A0AAD4E972"/>
<evidence type="ECO:0000256" key="5">
    <source>
        <dbReference type="ARBA" id="ARBA00038359"/>
    </source>
</evidence>
<feature type="region of interest" description="Disordered" evidence="6">
    <location>
        <begin position="302"/>
        <end position="327"/>
    </location>
</feature>
<gene>
    <name evidence="9" type="ORF">F5891DRAFT_1278002</name>
</gene>
<evidence type="ECO:0000313" key="10">
    <source>
        <dbReference type="Proteomes" id="UP001195769"/>
    </source>
</evidence>
<evidence type="ECO:0000256" key="7">
    <source>
        <dbReference type="SAM" id="Phobius"/>
    </source>
</evidence>
<evidence type="ECO:0000256" key="6">
    <source>
        <dbReference type="SAM" id="MobiDB-lite"/>
    </source>
</evidence>
<protein>
    <recommendedName>
        <fullName evidence="8">Rhodopsin domain-containing protein</fullName>
    </recommendedName>
</protein>
<comment type="similarity">
    <text evidence="5">Belongs to the SAT4 family.</text>
</comment>
<organism evidence="9 10">
    <name type="scientific">Suillus fuscotomentosus</name>
    <dbReference type="NCBI Taxonomy" id="1912939"/>
    <lineage>
        <taxon>Eukaryota</taxon>
        <taxon>Fungi</taxon>
        <taxon>Dikarya</taxon>
        <taxon>Basidiomycota</taxon>
        <taxon>Agaricomycotina</taxon>
        <taxon>Agaricomycetes</taxon>
        <taxon>Agaricomycetidae</taxon>
        <taxon>Boletales</taxon>
        <taxon>Suillineae</taxon>
        <taxon>Suillaceae</taxon>
        <taxon>Suillus</taxon>
    </lineage>
</organism>
<feature type="transmembrane region" description="Helical" evidence="7">
    <location>
        <begin position="91"/>
        <end position="110"/>
    </location>
</feature>
<evidence type="ECO:0000256" key="3">
    <source>
        <dbReference type="ARBA" id="ARBA00022989"/>
    </source>
</evidence>
<comment type="caution">
    <text evidence="9">The sequence shown here is derived from an EMBL/GenBank/DDBJ whole genome shotgun (WGS) entry which is preliminary data.</text>
</comment>
<keyword evidence="4 7" id="KW-0472">Membrane</keyword>
<feature type="compositionally biased region" description="Polar residues" evidence="6">
    <location>
        <begin position="312"/>
        <end position="327"/>
    </location>
</feature>